<organism evidence="3 4">
    <name type="scientific">Caenorhabditis tropicalis</name>
    <dbReference type="NCBI Taxonomy" id="1561998"/>
    <lineage>
        <taxon>Eukaryota</taxon>
        <taxon>Metazoa</taxon>
        <taxon>Ecdysozoa</taxon>
        <taxon>Nematoda</taxon>
        <taxon>Chromadorea</taxon>
        <taxon>Rhabditida</taxon>
        <taxon>Rhabditina</taxon>
        <taxon>Rhabditomorpha</taxon>
        <taxon>Rhabditoidea</taxon>
        <taxon>Rhabditidae</taxon>
        <taxon>Peloderinae</taxon>
        <taxon>Caenorhabditis</taxon>
    </lineage>
</organism>
<feature type="chain" id="PRO_5009309345" evidence="1">
    <location>
        <begin position="20"/>
        <end position="187"/>
    </location>
</feature>
<evidence type="ECO:0000313" key="3">
    <source>
        <dbReference type="Proteomes" id="UP000095282"/>
    </source>
</evidence>
<dbReference type="Pfam" id="PF00646">
    <property type="entry name" value="F-box"/>
    <property type="match status" value="1"/>
</dbReference>
<reference evidence="4" key="1">
    <citation type="submission" date="2016-11" db="UniProtKB">
        <authorList>
            <consortium name="WormBaseParasite"/>
        </authorList>
    </citation>
    <scope>IDENTIFICATION</scope>
</reference>
<proteinExistence type="predicted"/>
<sequence>MTPFPLLQLPFVAMRHVLCMMTPFQLIDLSLTSSRGKSIVTNIGPRFKGYLDTSLAITLYENGVWRYTMTSDESKDGKVTISDTGIQESFKYSKDPIEKWKKLYKYLKEVLRCQFCKVTFDLSGPSFREIVDWLKCQQEVFESMSIKSKEERDDDLKYVMEAFSNAVELDTLVHHHKETSKWRFRGT</sequence>
<accession>A0A1I7UU07</accession>
<feature type="domain" description="F-box" evidence="2">
    <location>
        <begin position="3"/>
        <end position="50"/>
    </location>
</feature>
<dbReference type="AlphaFoldDB" id="A0A1I7UU07"/>
<evidence type="ECO:0000256" key="1">
    <source>
        <dbReference type="SAM" id="SignalP"/>
    </source>
</evidence>
<dbReference type="InterPro" id="IPR001810">
    <property type="entry name" value="F-box_dom"/>
</dbReference>
<dbReference type="PROSITE" id="PS50181">
    <property type="entry name" value="FBOX"/>
    <property type="match status" value="1"/>
</dbReference>
<evidence type="ECO:0000259" key="2">
    <source>
        <dbReference type="PROSITE" id="PS50181"/>
    </source>
</evidence>
<dbReference type="WBParaSite" id="Csp11.Scaffold630.g19340.t1">
    <property type="protein sequence ID" value="Csp11.Scaffold630.g19340.t1"/>
    <property type="gene ID" value="Csp11.Scaffold630.g19340"/>
</dbReference>
<dbReference type="PANTHER" id="PTHR21503">
    <property type="entry name" value="F-BOX-CONTAINING HYPOTHETICAL PROTEIN C.ELEGANS"/>
    <property type="match status" value="1"/>
</dbReference>
<keyword evidence="1" id="KW-0732">Signal</keyword>
<name>A0A1I7UU07_9PELO</name>
<dbReference type="Proteomes" id="UP000095282">
    <property type="component" value="Unplaced"/>
</dbReference>
<evidence type="ECO:0000313" key="4">
    <source>
        <dbReference type="WBParaSite" id="Csp11.Scaffold630.g19340.t1"/>
    </source>
</evidence>
<feature type="signal peptide" evidence="1">
    <location>
        <begin position="1"/>
        <end position="19"/>
    </location>
</feature>
<keyword evidence="3" id="KW-1185">Reference proteome</keyword>
<protein>
    <submittedName>
        <fullName evidence="4">F-box domain-containing protein</fullName>
    </submittedName>
</protein>